<dbReference type="Proteomes" id="UP000027073">
    <property type="component" value="Unassembled WGS sequence"/>
</dbReference>
<name>A0A067NUE5_PLEO1</name>
<protein>
    <recommendedName>
        <fullName evidence="4">Osmotin, thaumatin-like protein</fullName>
    </recommendedName>
</protein>
<feature type="chain" id="PRO_5001642618" description="Osmotin, thaumatin-like protein" evidence="1">
    <location>
        <begin position="21"/>
        <end position="179"/>
    </location>
</feature>
<dbReference type="EMBL" id="KL198006">
    <property type="protein sequence ID" value="KDQ31539.1"/>
    <property type="molecule type" value="Genomic_DNA"/>
</dbReference>
<dbReference type="AlphaFoldDB" id="A0A067NUE5"/>
<dbReference type="VEuPathDB" id="FungiDB:PLEOSDRAFT_156202"/>
<proteinExistence type="predicted"/>
<dbReference type="OrthoDB" id="6770063at2759"/>
<sequence length="179" mass="18859">MQFSLKLLAIAFAIFPSALADRTFVININNDCPSDVPLFINAAFDSIIPRGAGVTKTFPENFSGLIYSTANGGLGTGRLVTSAGFHLEDDYYYILKDETHFNMGVTVSPQAAAANGFCPKLSCETADCTGVFPLSQQPLSFPPPGDSPPAPPLAECPGANSGFTVTFCPTQAFPPDADI</sequence>
<accession>A0A067NUE5</accession>
<organism evidence="2 3">
    <name type="scientific">Pleurotus ostreatus (strain PC15)</name>
    <name type="common">Oyster mushroom</name>
    <dbReference type="NCBI Taxonomy" id="1137138"/>
    <lineage>
        <taxon>Eukaryota</taxon>
        <taxon>Fungi</taxon>
        <taxon>Dikarya</taxon>
        <taxon>Basidiomycota</taxon>
        <taxon>Agaricomycotina</taxon>
        <taxon>Agaricomycetes</taxon>
        <taxon>Agaricomycetidae</taxon>
        <taxon>Agaricales</taxon>
        <taxon>Pleurotineae</taxon>
        <taxon>Pleurotaceae</taxon>
        <taxon>Pleurotus</taxon>
    </lineage>
</organism>
<gene>
    <name evidence="2" type="ORF">PLEOSDRAFT_156202</name>
</gene>
<reference evidence="3" key="1">
    <citation type="journal article" date="2014" name="Proc. Natl. Acad. Sci. U.S.A.">
        <title>Extensive sampling of basidiomycete genomes demonstrates inadequacy of the white-rot/brown-rot paradigm for wood decay fungi.</title>
        <authorList>
            <person name="Riley R."/>
            <person name="Salamov A.A."/>
            <person name="Brown D.W."/>
            <person name="Nagy L.G."/>
            <person name="Floudas D."/>
            <person name="Held B.W."/>
            <person name="Levasseur A."/>
            <person name="Lombard V."/>
            <person name="Morin E."/>
            <person name="Otillar R."/>
            <person name="Lindquist E.A."/>
            <person name="Sun H."/>
            <person name="LaButti K.M."/>
            <person name="Schmutz J."/>
            <person name="Jabbour D."/>
            <person name="Luo H."/>
            <person name="Baker S.E."/>
            <person name="Pisabarro A.G."/>
            <person name="Walton J.D."/>
            <person name="Blanchette R.A."/>
            <person name="Henrissat B."/>
            <person name="Martin F."/>
            <person name="Cullen D."/>
            <person name="Hibbett D.S."/>
            <person name="Grigoriev I.V."/>
        </authorList>
    </citation>
    <scope>NUCLEOTIDE SEQUENCE [LARGE SCALE GENOMIC DNA]</scope>
    <source>
        <strain evidence="3">PC15</strain>
    </source>
</reference>
<feature type="signal peptide" evidence="1">
    <location>
        <begin position="1"/>
        <end position="20"/>
    </location>
</feature>
<evidence type="ECO:0000256" key="1">
    <source>
        <dbReference type="SAM" id="SignalP"/>
    </source>
</evidence>
<dbReference type="InParanoid" id="A0A067NUE5"/>
<dbReference type="HOGENOM" id="CLU_1504058_0_0_1"/>
<evidence type="ECO:0008006" key="4">
    <source>
        <dbReference type="Google" id="ProtNLM"/>
    </source>
</evidence>
<evidence type="ECO:0000313" key="3">
    <source>
        <dbReference type="Proteomes" id="UP000027073"/>
    </source>
</evidence>
<evidence type="ECO:0000313" key="2">
    <source>
        <dbReference type="EMBL" id="KDQ31539.1"/>
    </source>
</evidence>
<keyword evidence="1" id="KW-0732">Signal</keyword>